<dbReference type="InterPro" id="IPR002119">
    <property type="entry name" value="Histone_H2A"/>
</dbReference>
<dbReference type="GO" id="GO:0000786">
    <property type="term" value="C:nucleosome"/>
    <property type="evidence" value="ECO:0007669"/>
    <property type="project" value="UniProtKB-KW"/>
</dbReference>
<evidence type="ECO:0000256" key="2">
    <source>
        <dbReference type="SAM" id="MobiDB-lite"/>
    </source>
</evidence>
<feature type="compositionally biased region" description="Basic residues" evidence="2">
    <location>
        <begin position="1"/>
        <end position="20"/>
    </location>
</feature>
<dbReference type="Proteomes" id="UP000694851">
    <property type="component" value="Unplaced"/>
</dbReference>
<dbReference type="RefSeq" id="XP_019483174.1">
    <property type="nucleotide sequence ID" value="XM_019627629.1"/>
</dbReference>
<protein>
    <recommendedName>
        <fullName evidence="1">Histone H2A</fullName>
    </recommendedName>
</protein>
<reference evidence="4" key="1">
    <citation type="submission" date="2025-08" db="UniProtKB">
        <authorList>
            <consortium name="RefSeq"/>
        </authorList>
    </citation>
    <scope>IDENTIFICATION</scope>
    <source>
        <tissue evidence="4">Muscle</tissue>
    </source>
</reference>
<dbReference type="GO" id="GO:0003677">
    <property type="term" value="F:DNA binding"/>
    <property type="evidence" value="ECO:0007669"/>
    <property type="project" value="UniProtKB-KW"/>
</dbReference>
<dbReference type="PRINTS" id="PR00620">
    <property type="entry name" value="HISTONEH2A"/>
</dbReference>
<dbReference type="SMART" id="SM00414">
    <property type="entry name" value="H2A"/>
    <property type="match status" value="1"/>
</dbReference>
<proteinExistence type="inferred from homology"/>
<dbReference type="GO" id="GO:0046982">
    <property type="term" value="F:protein heterodimerization activity"/>
    <property type="evidence" value="ECO:0007669"/>
    <property type="project" value="InterPro"/>
</dbReference>
<comment type="similarity">
    <text evidence="1">Belongs to the histone H2A family.</text>
</comment>
<gene>
    <name evidence="4" type="primary">LOC109373620</name>
</gene>
<evidence type="ECO:0000313" key="4">
    <source>
        <dbReference type="RefSeq" id="XP_019483174.1"/>
    </source>
</evidence>
<keyword evidence="1" id="KW-0158">Chromosome</keyword>
<keyword evidence="1" id="KW-0544">Nucleosome core</keyword>
<sequence length="114" mass="12785">MRGQRHRVGSSGHRQSRSRSRTSIYGMSFSVSKMESLLRDSHYARYLSSSTPTLVAAITEYITAKVLELAGREARNRGQSQITPELLDMAIESNSRFRAFFGNTTSSQVATHQE</sequence>
<keyword evidence="1" id="KW-0238">DNA-binding</keyword>
<dbReference type="GeneID" id="109373620"/>
<keyword evidence="3" id="KW-1185">Reference proteome</keyword>
<dbReference type="KEGG" id="hai:109373620"/>
<dbReference type="Gene3D" id="1.10.20.10">
    <property type="entry name" value="Histone, subunit A"/>
    <property type="match status" value="1"/>
</dbReference>
<dbReference type="GO" id="GO:0005634">
    <property type="term" value="C:nucleus"/>
    <property type="evidence" value="ECO:0007669"/>
    <property type="project" value="UniProtKB-SubCell"/>
</dbReference>
<accession>A0A8B7Q344</accession>
<keyword evidence="1" id="KW-0539">Nucleus</keyword>
<dbReference type="OrthoDB" id="6427901at2759"/>
<dbReference type="AlphaFoldDB" id="A0A8B7Q344"/>
<comment type="subcellular location">
    <subcellularLocation>
        <location evidence="1">Nucleus</location>
    </subcellularLocation>
</comment>
<name>A0A8B7Q344_HIPAR</name>
<dbReference type="SUPFAM" id="SSF47113">
    <property type="entry name" value="Histone-fold"/>
    <property type="match status" value="1"/>
</dbReference>
<comment type="subunit">
    <text evidence="1">The nucleosome is a histone octamer containing two molecules each of H2A, H2B, H3 and H4 assembled in one H3-H4 heterotetramer and two H2A-H2B heterodimers. The octamer wraps approximately 147 bp of DNA.</text>
</comment>
<evidence type="ECO:0000256" key="1">
    <source>
        <dbReference type="RuleBase" id="RU003767"/>
    </source>
</evidence>
<evidence type="ECO:0000313" key="3">
    <source>
        <dbReference type="Proteomes" id="UP000694851"/>
    </source>
</evidence>
<dbReference type="GO" id="GO:0030527">
    <property type="term" value="F:structural constituent of chromatin"/>
    <property type="evidence" value="ECO:0007669"/>
    <property type="project" value="InterPro"/>
</dbReference>
<organism evidence="3 4">
    <name type="scientific">Hipposideros armiger</name>
    <name type="common">Great Himalayan leaf-nosed bat</name>
    <dbReference type="NCBI Taxonomy" id="186990"/>
    <lineage>
        <taxon>Eukaryota</taxon>
        <taxon>Metazoa</taxon>
        <taxon>Chordata</taxon>
        <taxon>Craniata</taxon>
        <taxon>Vertebrata</taxon>
        <taxon>Euteleostomi</taxon>
        <taxon>Mammalia</taxon>
        <taxon>Eutheria</taxon>
        <taxon>Laurasiatheria</taxon>
        <taxon>Chiroptera</taxon>
        <taxon>Yinpterochiroptera</taxon>
        <taxon>Rhinolophoidea</taxon>
        <taxon>Hipposideridae</taxon>
        <taxon>Hipposideros</taxon>
    </lineage>
</organism>
<dbReference type="PANTHER" id="PTHR23430">
    <property type="entry name" value="HISTONE H2A"/>
    <property type="match status" value="1"/>
</dbReference>
<dbReference type="InterPro" id="IPR009072">
    <property type="entry name" value="Histone-fold"/>
</dbReference>
<feature type="region of interest" description="Disordered" evidence="2">
    <location>
        <begin position="1"/>
        <end position="22"/>
    </location>
</feature>